<dbReference type="NCBIfam" id="NF004887">
    <property type="entry name" value="PRK06249.1"/>
    <property type="match status" value="1"/>
</dbReference>
<comment type="function">
    <text evidence="1 10">Catalyzes the NADPH-dependent reduction of ketopantoate into pantoic acid.</text>
</comment>
<evidence type="ECO:0000256" key="5">
    <source>
        <dbReference type="ARBA" id="ARBA00019465"/>
    </source>
</evidence>
<evidence type="ECO:0000256" key="6">
    <source>
        <dbReference type="ARBA" id="ARBA00022857"/>
    </source>
</evidence>
<dbReference type="InterPro" id="IPR013328">
    <property type="entry name" value="6PGD_dom2"/>
</dbReference>
<dbReference type="InterPro" id="IPR013752">
    <property type="entry name" value="KPA_reductase"/>
</dbReference>
<name>A0A1M6MR00_MALRU</name>
<dbReference type="Gene3D" id="1.10.1040.10">
    <property type="entry name" value="N-(1-d-carboxylethyl)-l-norvaline Dehydrogenase, domain 2"/>
    <property type="match status" value="1"/>
</dbReference>
<dbReference type="UniPathway" id="UPA00028">
    <property type="reaction ID" value="UER00004"/>
</dbReference>
<reference evidence="13 14" key="1">
    <citation type="submission" date="2016-11" db="EMBL/GenBank/DDBJ databases">
        <authorList>
            <person name="Jaros S."/>
            <person name="Januszkiewicz K."/>
            <person name="Wedrychowicz H."/>
        </authorList>
    </citation>
    <scope>NUCLEOTIDE SEQUENCE [LARGE SCALE GENOMIC DNA]</scope>
    <source>
        <strain evidence="13 14">DSM 5091</strain>
    </source>
</reference>
<evidence type="ECO:0000256" key="3">
    <source>
        <dbReference type="ARBA" id="ARBA00007870"/>
    </source>
</evidence>
<evidence type="ECO:0000313" key="13">
    <source>
        <dbReference type="EMBL" id="SHJ85872.1"/>
    </source>
</evidence>
<dbReference type="Proteomes" id="UP000184171">
    <property type="component" value="Unassembled WGS sequence"/>
</dbReference>
<comment type="catalytic activity">
    <reaction evidence="9 10">
        <text>(R)-pantoate + NADP(+) = 2-dehydropantoate + NADPH + H(+)</text>
        <dbReference type="Rhea" id="RHEA:16233"/>
        <dbReference type="ChEBI" id="CHEBI:11561"/>
        <dbReference type="ChEBI" id="CHEBI:15378"/>
        <dbReference type="ChEBI" id="CHEBI:15980"/>
        <dbReference type="ChEBI" id="CHEBI:57783"/>
        <dbReference type="ChEBI" id="CHEBI:58349"/>
        <dbReference type="EC" id="1.1.1.169"/>
    </reaction>
</comment>
<dbReference type="EC" id="1.1.1.169" evidence="4 10"/>
<evidence type="ECO:0000256" key="1">
    <source>
        <dbReference type="ARBA" id="ARBA00002919"/>
    </source>
</evidence>
<comment type="similarity">
    <text evidence="3 10">Belongs to the ketopantoate reductase family.</text>
</comment>
<proteinExistence type="inferred from homology"/>
<gene>
    <name evidence="13" type="ORF">SAMN02745165_03372</name>
</gene>
<dbReference type="GO" id="GO:0005737">
    <property type="term" value="C:cytoplasm"/>
    <property type="evidence" value="ECO:0007669"/>
    <property type="project" value="TreeGrafter"/>
</dbReference>
<protein>
    <recommendedName>
        <fullName evidence="5 10">2-dehydropantoate 2-reductase</fullName>
        <ecNumber evidence="4 10">1.1.1.169</ecNumber>
    </recommendedName>
    <alternativeName>
        <fullName evidence="8 10">Ketopantoate reductase</fullName>
    </alternativeName>
</protein>
<dbReference type="Pfam" id="PF08546">
    <property type="entry name" value="ApbA_C"/>
    <property type="match status" value="1"/>
</dbReference>
<feature type="domain" description="Ketopantoate reductase N-terminal" evidence="11">
    <location>
        <begin position="7"/>
        <end position="154"/>
    </location>
</feature>
<keyword evidence="10" id="KW-0566">Pantothenate biosynthesis</keyword>
<dbReference type="AlphaFoldDB" id="A0A1M6MR00"/>
<feature type="domain" description="Ketopantoate reductase C-terminal" evidence="12">
    <location>
        <begin position="180"/>
        <end position="304"/>
    </location>
</feature>
<evidence type="ECO:0000256" key="4">
    <source>
        <dbReference type="ARBA" id="ARBA00013014"/>
    </source>
</evidence>
<dbReference type="NCBIfam" id="TIGR00745">
    <property type="entry name" value="apbA_panE"/>
    <property type="match status" value="1"/>
</dbReference>
<dbReference type="InterPro" id="IPR036291">
    <property type="entry name" value="NAD(P)-bd_dom_sf"/>
</dbReference>
<evidence type="ECO:0000256" key="7">
    <source>
        <dbReference type="ARBA" id="ARBA00023002"/>
    </source>
</evidence>
<accession>A0A1M6MR00</accession>
<dbReference type="PANTHER" id="PTHR21708:SF26">
    <property type="entry name" value="2-DEHYDROPANTOATE 2-REDUCTASE"/>
    <property type="match status" value="1"/>
</dbReference>
<dbReference type="GO" id="GO:0015940">
    <property type="term" value="P:pantothenate biosynthetic process"/>
    <property type="evidence" value="ECO:0007669"/>
    <property type="project" value="UniProtKB-UniPathway"/>
</dbReference>
<evidence type="ECO:0000259" key="11">
    <source>
        <dbReference type="Pfam" id="PF02558"/>
    </source>
</evidence>
<evidence type="ECO:0000256" key="2">
    <source>
        <dbReference type="ARBA" id="ARBA00004994"/>
    </source>
</evidence>
<evidence type="ECO:0000256" key="8">
    <source>
        <dbReference type="ARBA" id="ARBA00032024"/>
    </source>
</evidence>
<dbReference type="InterPro" id="IPR051402">
    <property type="entry name" value="KPR-Related"/>
</dbReference>
<dbReference type="STRING" id="1122189.SAMN02745165_03372"/>
<dbReference type="InterPro" id="IPR003710">
    <property type="entry name" value="ApbA"/>
</dbReference>
<dbReference type="SUPFAM" id="SSF48179">
    <property type="entry name" value="6-phosphogluconate dehydrogenase C-terminal domain-like"/>
    <property type="match status" value="1"/>
</dbReference>
<dbReference type="GO" id="GO:0008677">
    <property type="term" value="F:2-dehydropantoate 2-reductase activity"/>
    <property type="evidence" value="ECO:0007669"/>
    <property type="project" value="UniProtKB-EC"/>
</dbReference>
<evidence type="ECO:0000313" key="14">
    <source>
        <dbReference type="Proteomes" id="UP000184171"/>
    </source>
</evidence>
<dbReference type="PANTHER" id="PTHR21708">
    <property type="entry name" value="PROBABLE 2-DEHYDROPANTOATE 2-REDUCTASE"/>
    <property type="match status" value="1"/>
</dbReference>
<dbReference type="FunFam" id="3.40.50.720:FF:000307">
    <property type="entry name" value="2-dehydropantoate 2-reductase"/>
    <property type="match status" value="1"/>
</dbReference>
<dbReference type="SUPFAM" id="SSF51735">
    <property type="entry name" value="NAD(P)-binding Rossmann-fold domains"/>
    <property type="match status" value="1"/>
</dbReference>
<keyword evidence="14" id="KW-1185">Reference proteome</keyword>
<dbReference type="Gene3D" id="3.40.50.720">
    <property type="entry name" value="NAD(P)-binding Rossmann-like Domain"/>
    <property type="match status" value="1"/>
</dbReference>
<sequence length="309" mass="33804">MIKKMRIGIVGSGALGLYYGGMLQRSGQGVNFLLRRDLHAIQQNGLHVHSVNGDFYLPQVAGFANANEIGPVDLVIVGLKTFANDHLINLVRPLVGEQTAILTLQNGLGNEELLAAEFGGENILGGVAFLCSNRGESGHVHHLGEGKIRLGEFSGGLSERSKILQAMFETAGVPCEAVADLRRARWEKLVWNIPFNGLCALLRQDTDQVLALPEGRELAHRIMQEVVTGGNAQQLQQPIDGREFIERMIYLTDQMGGYKPSMMIDRLENRPLELEAIYAIPLQQAAAAGINMPRTQMLYTLLKAGESPI</sequence>
<dbReference type="InterPro" id="IPR008927">
    <property type="entry name" value="6-PGluconate_DH-like_C_sf"/>
</dbReference>
<organism evidence="13 14">
    <name type="scientific">Malonomonas rubra DSM 5091</name>
    <dbReference type="NCBI Taxonomy" id="1122189"/>
    <lineage>
        <taxon>Bacteria</taxon>
        <taxon>Pseudomonadati</taxon>
        <taxon>Thermodesulfobacteriota</taxon>
        <taxon>Desulfuromonadia</taxon>
        <taxon>Desulfuromonadales</taxon>
        <taxon>Geopsychrobacteraceae</taxon>
        <taxon>Malonomonas</taxon>
    </lineage>
</organism>
<evidence type="ECO:0000259" key="12">
    <source>
        <dbReference type="Pfam" id="PF08546"/>
    </source>
</evidence>
<evidence type="ECO:0000256" key="9">
    <source>
        <dbReference type="ARBA" id="ARBA00048793"/>
    </source>
</evidence>
<keyword evidence="7 10" id="KW-0560">Oxidoreductase</keyword>
<evidence type="ECO:0000256" key="10">
    <source>
        <dbReference type="RuleBase" id="RU362068"/>
    </source>
</evidence>
<dbReference type="Pfam" id="PF02558">
    <property type="entry name" value="ApbA"/>
    <property type="match status" value="1"/>
</dbReference>
<keyword evidence="6 10" id="KW-0521">NADP</keyword>
<dbReference type="FunFam" id="1.10.1040.10:FF:000017">
    <property type="entry name" value="2-dehydropantoate 2-reductase"/>
    <property type="match status" value="1"/>
</dbReference>
<dbReference type="InterPro" id="IPR013332">
    <property type="entry name" value="KPR_N"/>
</dbReference>
<dbReference type="EMBL" id="FQZT01000020">
    <property type="protein sequence ID" value="SHJ85872.1"/>
    <property type="molecule type" value="Genomic_DNA"/>
</dbReference>
<comment type="pathway">
    <text evidence="2 10">Cofactor biosynthesis; (R)-pantothenate biosynthesis; (R)-pantoate from 3-methyl-2-oxobutanoate: step 2/2.</text>
</comment>